<dbReference type="Gene3D" id="3.30.40.10">
    <property type="entry name" value="Zinc/RING finger domain, C3HC4 (zinc finger)"/>
    <property type="match status" value="1"/>
</dbReference>
<protein>
    <submittedName>
        <fullName evidence="5">Putative usp16 protein</fullName>
    </submittedName>
</protein>
<dbReference type="Pfam" id="PF02148">
    <property type="entry name" value="zf-UBP"/>
    <property type="match status" value="1"/>
</dbReference>
<evidence type="ECO:0000256" key="3">
    <source>
        <dbReference type="SAM" id="MobiDB-lite"/>
    </source>
</evidence>
<dbReference type="InterPro" id="IPR001607">
    <property type="entry name" value="Znf_UBP"/>
</dbReference>
<accession>G5E3K3</accession>
<dbReference type="EMBL" id="JP287967">
    <property type="protein sequence ID" value="AEQ18617.1"/>
    <property type="molecule type" value="mRNA"/>
</dbReference>
<evidence type="ECO:0000313" key="5">
    <source>
        <dbReference type="EMBL" id="AEQ18617.1"/>
    </source>
</evidence>
<feature type="non-terminal residue" evidence="5">
    <location>
        <position position="171"/>
    </location>
</feature>
<dbReference type="InterPro" id="IPR038765">
    <property type="entry name" value="Papain-like_cys_pep_sf"/>
</dbReference>
<feature type="compositionally biased region" description="Basic residues" evidence="3">
    <location>
        <begin position="152"/>
        <end position="171"/>
    </location>
</feature>
<dbReference type="InterPro" id="IPR013083">
    <property type="entry name" value="Znf_RING/FYVE/PHD"/>
</dbReference>
<name>G5E3K3_9PIPI</name>
<keyword evidence="1" id="KW-0833">Ubl conjugation pathway</keyword>
<feature type="domain" description="UBP-type" evidence="4">
    <location>
        <begin position="1"/>
        <end position="78"/>
    </location>
</feature>
<feature type="non-terminal residue" evidence="5">
    <location>
        <position position="1"/>
    </location>
</feature>
<dbReference type="PROSITE" id="PS50271">
    <property type="entry name" value="ZF_UBP"/>
    <property type="match status" value="1"/>
</dbReference>
<evidence type="ECO:0000256" key="2">
    <source>
        <dbReference type="PROSITE-ProRule" id="PRU00502"/>
    </source>
</evidence>
<dbReference type="GO" id="GO:0008270">
    <property type="term" value="F:zinc ion binding"/>
    <property type="evidence" value="ECO:0007669"/>
    <property type="project" value="UniProtKB-KW"/>
</dbReference>
<evidence type="ECO:0000256" key="1">
    <source>
        <dbReference type="ARBA" id="ARBA00022786"/>
    </source>
</evidence>
<dbReference type="SUPFAM" id="SSF54001">
    <property type="entry name" value="Cysteine proteinases"/>
    <property type="match status" value="1"/>
</dbReference>
<keyword evidence="2" id="KW-0863">Zinc-finger</keyword>
<reference evidence="5" key="1">
    <citation type="submission" date="2011-09" db="EMBL/GenBank/DDBJ databases">
        <title>The odds of duplicate gene persistence after polyploidization.</title>
        <authorList>
            <person name="Chain F.J.J."/>
            <person name="Evans B.J."/>
            <person name="Dushoff J."/>
        </authorList>
    </citation>
    <scope>NUCLEOTIDE SEQUENCE</scope>
    <source>
        <tissue evidence="5">Liver</tissue>
    </source>
</reference>
<keyword evidence="2" id="KW-0479">Metal-binding</keyword>
<keyword evidence="2" id="KW-0862">Zinc</keyword>
<dbReference type="SUPFAM" id="SSF57850">
    <property type="entry name" value="RING/U-box"/>
    <property type="match status" value="1"/>
</dbReference>
<organism evidence="5">
    <name type="scientific">Hymenochirus curtipes</name>
    <name type="common">western dwarf clawed frog</name>
    <dbReference type="NCBI Taxonomy" id="8362"/>
    <lineage>
        <taxon>Eukaryota</taxon>
        <taxon>Metazoa</taxon>
        <taxon>Chordata</taxon>
        <taxon>Craniata</taxon>
        <taxon>Vertebrata</taxon>
        <taxon>Euteleostomi</taxon>
        <taxon>Amphibia</taxon>
        <taxon>Batrachia</taxon>
        <taxon>Anura</taxon>
        <taxon>Pipoidea</taxon>
        <taxon>Pipidae</taxon>
        <taxon>Pipinae</taxon>
        <taxon>Hymenochirus</taxon>
    </lineage>
</organism>
<evidence type="ECO:0000259" key="4">
    <source>
        <dbReference type="PROSITE" id="PS50271"/>
    </source>
</evidence>
<proteinExistence type="evidence at transcript level"/>
<sequence length="171" mass="19649">LAEDPSVWLCLKCGHRGCGRNSVQQHALNHYNTPRSEPHCLVLNVDMWSAWCYLCDNEVPYNRSSRLGQLVPNFVDCLFGGELTSTIMREECHTVSLVHEPFLDLSLPVLDDLLVKKNCKPTPFAPEQKEEEEDDDRYVKERNESSSGPSKHLQKKSKAKKQAKNQRRQQK</sequence>
<dbReference type="AlphaFoldDB" id="G5E3K3"/>
<feature type="region of interest" description="Disordered" evidence="3">
    <location>
        <begin position="121"/>
        <end position="171"/>
    </location>
</feature>